<feature type="transmembrane region" description="Helical" evidence="8">
    <location>
        <begin position="74"/>
        <end position="93"/>
    </location>
</feature>
<dbReference type="PANTHER" id="PTHR30269:SF37">
    <property type="entry name" value="MEMBRANE TRANSPORTER PROTEIN"/>
    <property type="match status" value="1"/>
</dbReference>
<evidence type="ECO:0000313" key="10">
    <source>
        <dbReference type="Proteomes" id="UP001165378"/>
    </source>
</evidence>
<feature type="transmembrane region" description="Helical" evidence="8">
    <location>
        <begin position="43"/>
        <end position="62"/>
    </location>
</feature>
<dbReference type="GO" id="GO:0005886">
    <property type="term" value="C:plasma membrane"/>
    <property type="evidence" value="ECO:0007669"/>
    <property type="project" value="UniProtKB-SubCell"/>
</dbReference>
<evidence type="ECO:0000256" key="1">
    <source>
        <dbReference type="ARBA" id="ARBA00004651"/>
    </source>
</evidence>
<comment type="subcellular location">
    <subcellularLocation>
        <location evidence="1 8">Cell membrane</location>
        <topology evidence="1 8">Multi-pass membrane protein</topology>
    </subcellularLocation>
</comment>
<evidence type="ECO:0000256" key="4">
    <source>
        <dbReference type="ARBA" id="ARBA00022475"/>
    </source>
</evidence>
<dbReference type="AlphaFoldDB" id="A0AA41U4B4"/>
<dbReference type="Pfam" id="PF01925">
    <property type="entry name" value="TauE"/>
    <property type="match status" value="1"/>
</dbReference>
<keyword evidence="5 8" id="KW-0812">Transmembrane</keyword>
<evidence type="ECO:0000256" key="7">
    <source>
        <dbReference type="ARBA" id="ARBA00023136"/>
    </source>
</evidence>
<reference evidence="9" key="1">
    <citation type="submission" date="2022-01" db="EMBL/GenBank/DDBJ databases">
        <title>Genome-Based Taxonomic Classification of the Phylum Actinobacteria.</title>
        <authorList>
            <person name="Gao Y."/>
        </authorList>
    </citation>
    <scope>NUCLEOTIDE SEQUENCE</scope>
    <source>
        <strain evidence="9">KLBMP 8922</strain>
    </source>
</reference>
<feature type="transmembrane region" description="Helical" evidence="8">
    <location>
        <begin position="165"/>
        <end position="185"/>
    </location>
</feature>
<dbReference type="EMBL" id="JAKFHA010000008">
    <property type="protein sequence ID" value="MCF2528884.1"/>
    <property type="molecule type" value="Genomic_DNA"/>
</dbReference>
<dbReference type="InterPro" id="IPR052017">
    <property type="entry name" value="TSUP"/>
</dbReference>
<keyword evidence="10" id="KW-1185">Reference proteome</keyword>
<evidence type="ECO:0000256" key="5">
    <source>
        <dbReference type="ARBA" id="ARBA00022692"/>
    </source>
</evidence>
<organism evidence="9 10">
    <name type="scientific">Yinghuangia soli</name>
    <dbReference type="NCBI Taxonomy" id="2908204"/>
    <lineage>
        <taxon>Bacteria</taxon>
        <taxon>Bacillati</taxon>
        <taxon>Actinomycetota</taxon>
        <taxon>Actinomycetes</taxon>
        <taxon>Kitasatosporales</taxon>
        <taxon>Streptomycetaceae</taxon>
        <taxon>Yinghuangia</taxon>
    </lineage>
</organism>
<keyword evidence="6 8" id="KW-1133">Transmembrane helix</keyword>
<evidence type="ECO:0000256" key="3">
    <source>
        <dbReference type="ARBA" id="ARBA00022448"/>
    </source>
</evidence>
<dbReference type="Proteomes" id="UP001165378">
    <property type="component" value="Unassembled WGS sequence"/>
</dbReference>
<gene>
    <name evidence="9" type="ORF">LZ495_16895</name>
</gene>
<keyword evidence="3" id="KW-0813">Transport</keyword>
<protein>
    <recommendedName>
        <fullName evidence="8">Probable membrane transporter protein</fullName>
    </recommendedName>
</protein>
<evidence type="ECO:0000256" key="2">
    <source>
        <dbReference type="ARBA" id="ARBA00009142"/>
    </source>
</evidence>
<name>A0AA41U4B4_9ACTN</name>
<accession>A0AA41U4B4</accession>
<keyword evidence="7 8" id="KW-0472">Membrane</keyword>
<comment type="caution">
    <text evidence="9">The sequence shown here is derived from an EMBL/GenBank/DDBJ whole genome shotgun (WGS) entry which is preliminary data.</text>
</comment>
<evidence type="ECO:0000313" key="9">
    <source>
        <dbReference type="EMBL" id="MCF2528884.1"/>
    </source>
</evidence>
<proteinExistence type="inferred from homology"/>
<comment type="similarity">
    <text evidence="2 8">Belongs to the 4-toluene sulfonate uptake permease (TSUP) (TC 2.A.102) family.</text>
</comment>
<evidence type="ECO:0000256" key="6">
    <source>
        <dbReference type="ARBA" id="ARBA00022989"/>
    </source>
</evidence>
<feature type="transmembrane region" description="Helical" evidence="8">
    <location>
        <begin position="197"/>
        <end position="215"/>
    </location>
</feature>
<sequence length="217" mass="21635">MGFALVAAPGLVLLLGPWQGVLLTNAAACAISAIGLAGTWRRVMWSSMLPLVAAAALAIPVGARVAGELSARSLSIGVGAVIVVSVLLVIAGARMRALSGRGGAIAAGAMSGFMNATTGAGGPPISLYAANAGWTAAKFVPNVQFYSVVANGLSLTARGVPRLTWYAWSLTGIGVVGGAVVGTVLAKRITDDRVKSLVMGLALIGGVLLLLKGLTMG</sequence>
<keyword evidence="4 8" id="KW-1003">Cell membrane</keyword>
<evidence type="ECO:0000256" key="8">
    <source>
        <dbReference type="RuleBase" id="RU363041"/>
    </source>
</evidence>
<dbReference type="InterPro" id="IPR002781">
    <property type="entry name" value="TM_pro_TauE-like"/>
</dbReference>
<dbReference type="PANTHER" id="PTHR30269">
    <property type="entry name" value="TRANSMEMBRANE PROTEIN YFCA"/>
    <property type="match status" value="1"/>
</dbReference>